<accession>A0A3A5KHL0</accession>
<dbReference type="AlphaFoldDB" id="A0A3A5KHL0"/>
<dbReference type="Pfam" id="PF13343">
    <property type="entry name" value="SBP_bac_6"/>
    <property type="match status" value="1"/>
</dbReference>
<proteinExistence type="predicted"/>
<dbReference type="Gene3D" id="3.40.190.10">
    <property type="entry name" value="Periplasmic binding protein-like II"/>
    <property type="match status" value="2"/>
</dbReference>
<keyword evidence="1 2" id="KW-0732">Signal</keyword>
<dbReference type="OrthoDB" id="9766989at2"/>
<dbReference type="GO" id="GO:0030976">
    <property type="term" value="F:thiamine pyrophosphate binding"/>
    <property type="evidence" value="ECO:0007669"/>
    <property type="project" value="TreeGrafter"/>
</dbReference>
<dbReference type="PANTHER" id="PTHR30006">
    <property type="entry name" value="THIAMINE-BINDING PERIPLASMIC PROTEIN-RELATED"/>
    <property type="match status" value="1"/>
</dbReference>
<name>A0A3A5KHL0_9HYPH</name>
<comment type="caution">
    <text evidence="3">The sequence shown here is derived from an EMBL/GenBank/DDBJ whole genome shotgun (WGS) entry which is preliminary data.</text>
</comment>
<gene>
    <name evidence="3" type="ORF">D3227_27605</name>
</gene>
<dbReference type="RefSeq" id="WP_120017461.1">
    <property type="nucleotide sequence ID" value="NZ_QZWZ01000028.1"/>
</dbReference>
<organism evidence="3 4">
    <name type="scientific">Mesorhizobium waimense</name>
    <dbReference type="NCBI Taxonomy" id="1300307"/>
    <lineage>
        <taxon>Bacteria</taxon>
        <taxon>Pseudomonadati</taxon>
        <taxon>Pseudomonadota</taxon>
        <taxon>Alphaproteobacteria</taxon>
        <taxon>Hyphomicrobiales</taxon>
        <taxon>Phyllobacteriaceae</taxon>
        <taxon>Mesorhizobium</taxon>
    </lineage>
</organism>
<dbReference type="Proteomes" id="UP000272706">
    <property type="component" value="Unassembled WGS sequence"/>
</dbReference>
<feature type="signal peptide" evidence="2">
    <location>
        <begin position="1"/>
        <end position="25"/>
    </location>
</feature>
<dbReference type="EMBL" id="QZWZ01000028">
    <property type="protein sequence ID" value="RJT32020.1"/>
    <property type="molecule type" value="Genomic_DNA"/>
</dbReference>
<dbReference type="GO" id="GO:0030975">
    <property type="term" value="F:thiamine binding"/>
    <property type="evidence" value="ECO:0007669"/>
    <property type="project" value="TreeGrafter"/>
</dbReference>
<evidence type="ECO:0000256" key="1">
    <source>
        <dbReference type="ARBA" id="ARBA00022729"/>
    </source>
</evidence>
<keyword evidence="4" id="KW-1185">Reference proteome</keyword>
<dbReference type="GO" id="GO:0015888">
    <property type="term" value="P:thiamine transport"/>
    <property type="evidence" value="ECO:0007669"/>
    <property type="project" value="TreeGrafter"/>
</dbReference>
<dbReference type="PANTHER" id="PTHR30006:SF2">
    <property type="entry name" value="ABC TRANSPORTER SUBSTRATE-BINDING PROTEIN"/>
    <property type="match status" value="1"/>
</dbReference>
<dbReference type="GO" id="GO:0030288">
    <property type="term" value="C:outer membrane-bounded periplasmic space"/>
    <property type="evidence" value="ECO:0007669"/>
    <property type="project" value="TreeGrafter"/>
</dbReference>
<sequence length="396" mass="42319">MSRRGFCFAAVASGAAISVVAKAIAADNSAAVTSQGEVDSLVAAAQAEGQLTVIGLPRDWCNYGAVIDGFKAKYGLTVHEVQPYIGSDKQIEALKAARSRMGPAMPDFIDVGMAFAASAKQDGLLMPYRAQSSQAVPENAKDAQGYWSCSYYGVLAFEVNANLIRKIPLDWAELAAPEYRNSVALAGDLASNQAIMSVFAAGLSAANGTSEKAAEHGLSFFADLVRKGNFVPEVGDAKSLVDGRTPIILRWDHLALADRDRLKGTTAIEVVRPRTGVLAGMYAQAISAFAPHPNAARLWMEYLGSDEVQLMWFGSHCRPTRIAGLLYDRNGPSAGRDSPLSAEPDEPVFPTLEEQEKARATITKGWDDIVGVKVKCAPPEQDLSPMSLNQAQHSNT</sequence>
<evidence type="ECO:0000313" key="3">
    <source>
        <dbReference type="EMBL" id="RJT32020.1"/>
    </source>
</evidence>
<reference evidence="3 4" key="1">
    <citation type="submission" date="2018-09" db="EMBL/GenBank/DDBJ databases">
        <title>Mesorhizobium carmichaelinearum sp. nov. isolated from Carmichaelinea spp. root nodules in New Zealand.</title>
        <authorList>
            <person name="De Meyer S.E."/>
        </authorList>
    </citation>
    <scope>NUCLEOTIDE SEQUENCE [LARGE SCALE GENOMIC DNA]</scope>
    <source>
        <strain evidence="3 4">ICMP19557</strain>
    </source>
</reference>
<protein>
    <submittedName>
        <fullName evidence="3">Extracellular solute-binding protein</fullName>
    </submittedName>
</protein>
<feature type="chain" id="PRO_5017327812" evidence="2">
    <location>
        <begin position="26"/>
        <end position="396"/>
    </location>
</feature>
<evidence type="ECO:0000256" key="2">
    <source>
        <dbReference type="SAM" id="SignalP"/>
    </source>
</evidence>
<evidence type="ECO:0000313" key="4">
    <source>
        <dbReference type="Proteomes" id="UP000272706"/>
    </source>
</evidence>
<dbReference type="SUPFAM" id="SSF53850">
    <property type="entry name" value="Periplasmic binding protein-like II"/>
    <property type="match status" value="1"/>
</dbReference>